<evidence type="ECO:0000313" key="1">
    <source>
        <dbReference type="EMBL" id="CAJ0584380.1"/>
    </source>
</evidence>
<dbReference type="AlphaFoldDB" id="A0AA36DDE4"/>
<reference evidence="1" key="1">
    <citation type="submission" date="2023-06" db="EMBL/GenBank/DDBJ databases">
        <authorList>
            <person name="Delattre M."/>
        </authorList>
    </citation>
    <scope>NUCLEOTIDE SEQUENCE</scope>
    <source>
        <strain evidence="1">AF72</strain>
    </source>
</reference>
<gene>
    <name evidence="1" type="ORF">MSPICULIGERA_LOCUS22438</name>
</gene>
<comment type="caution">
    <text evidence="1">The sequence shown here is derived from an EMBL/GenBank/DDBJ whole genome shotgun (WGS) entry which is preliminary data.</text>
</comment>
<dbReference type="Proteomes" id="UP001177023">
    <property type="component" value="Unassembled WGS sequence"/>
</dbReference>
<evidence type="ECO:0000313" key="2">
    <source>
        <dbReference type="Proteomes" id="UP001177023"/>
    </source>
</evidence>
<keyword evidence="2" id="KW-1185">Reference proteome</keyword>
<proteinExistence type="predicted"/>
<sequence>MPQKIGPNDAKNYDKCKDCPNMACKEISSTSATNKIPRGCSPKARSSSLDHFMKPIYQYQYATMCAAYCSYNLTCYRLAVTKERTPLNDAMKTFVSNLLMTSRNQKSISVGNHACCILPYNLACYRLDVKKAVSFPADPRIG</sequence>
<dbReference type="EMBL" id="CATQJA010002693">
    <property type="protein sequence ID" value="CAJ0584380.1"/>
    <property type="molecule type" value="Genomic_DNA"/>
</dbReference>
<organism evidence="1 2">
    <name type="scientific">Mesorhabditis spiculigera</name>
    <dbReference type="NCBI Taxonomy" id="96644"/>
    <lineage>
        <taxon>Eukaryota</taxon>
        <taxon>Metazoa</taxon>
        <taxon>Ecdysozoa</taxon>
        <taxon>Nematoda</taxon>
        <taxon>Chromadorea</taxon>
        <taxon>Rhabditida</taxon>
        <taxon>Rhabditina</taxon>
        <taxon>Rhabditomorpha</taxon>
        <taxon>Rhabditoidea</taxon>
        <taxon>Rhabditidae</taxon>
        <taxon>Mesorhabditinae</taxon>
        <taxon>Mesorhabditis</taxon>
    </lineage>
</organism>
<accession>A0AA36DDE4</accession>
<name>A0AA36DDE4_9BILA</name>
<protein>
    <submittedName>
        <fullName evidence="1">Uncharacterized protein</fullName>
    </submittedName>
</protein>
<feature type="non-terminal residue" evidence="1">
    <location>
        <position position="142"/>
    </location>
</feature>